<dbReference type="AlphaFoldDB" id="A0A2M7XFI0"/>
<reference evidence="8" key="1">
    <citation type="submission" date="2017-09" db="EMBL/GenBank/DDBJ databases">
        <title>Depth-based differentiation of microbial function through sediment-hosted aquifers and enrichment of novel symbionts in the deep terrestrial subsurface.</title>
        <authorList>
            <person name="Probst A.J."/>
            <person name="Ladd B."/>
            <person name="Jarett J.K."/>
            <person name="Geller-Mcgrath D.E."/>
            <person name="Sieber C.M.K."/>
            <person name="Emerson J.B."/>
            <person name="Anantharaman K."/>
            <person name="Thomas B.C."/>
            <person name="Malmstrom R."/>
            <person name="Stieglmeier M."/>
            <person name="Klingl A."/>
            <person name="Woyke T."/>
            <person name="Ryan C.M."/>
            <person name="Banfield J.F."/>
        </authorList>
    </citation>
    <scope>NUCLEOTIDE SEQUENCE [LARGE SCALE GENOMIC DNA]</scope>
</reference>
<dbReference type="Proteomes" id="UP000231263">
    <property type="component" value="Unassembled WGS sequence"/>
</dbReference>
<evidence type="ECO:0000256" key="3">
    <source>
        <dbReference type="ARBA" id="ARBA00022692"/>
    </source>
</evidence>
<dbReference type="InterPro" id="IPR012902">
    <property type="entry name" value="N_methyl_site"/>
</dbReference>
<evidence type="ECO:0000256" key="5">
    <source>
        <dbReference type="ARBA" id="ARBA00023136"/>
    </source>
</evidence>
<dbReference type="GO" id="GO:0015627">
    <property type="term" value="C:type II protein secretion system complex"/>
    <property type="evidence" value="ECO:0007669"/>
    <property type="project" value="InterPro"/>
</dbReference>
<dbReference type="GO" id="GO:0015628">
    <property type="term" value="P:protein secretion by the type II secretion system"/>
    <property type="evidence" value="ECO:0007669"/>
    <property type="project" value="InterPro"/>
</dbReference>
<evidence type="ECO:0000313" key="7">
    <source>
        <dbReference type="EMBL" id="PJA46619.1"/>
    </source>
</evidence>
<sequence length="172" mass="18011">MINKIKNLKDSEQGFTLLELLIVIVIIAILAGIVFVALDPATRFRDARDARRSSDVTQVLHAAKIDQVDNGGDYDAAITALIAGNVYMIGTCTTTCNVNNTNCDVNVTSATSGVDLTTLVTQGYLGAVPVSPNGLATWDAVTTGYTLTKNANGTLTVGACESENTTAISAVR</sequence>
<feature type="transmembrane region" description="Helical" evidence="6">
    <location>
        <begin position="20"/>
        <end position="38"/>
    </location>
</feature>
<dbReference type="GO" id="GO:0016020">
    <property type="term" value="C:membrane"/>
    <property type="evidence" value="ECO:0007669"/>
    <property type="project" value="UniProtKB-SubCell"/>
</dbReference>
<accession>A0A2M7XFI0</accession>
<evidence type="ECO:0000256" key="4">
    <source>
        <dbReference type="ARBA" id="ARBA00022989"/>
    </source>
</evidence>
<comment type="subcellular location">
    <subcellularLocation>
        <location evidence="1">Membrane</location>
        <topology evidence="1">Single-pass membrane protein</topology>
    </subcellularLocation>
</comment>
<keyword evidence="5 6" id="KW-0472">Membrane</keyword>
<gene>
    <name evidence="7" type="ORF">CO173_02525</name>
</gene>
<dbReference type="PROSITE" id="PS00409">
    <property type="entry name" value="PROKAR_NTER_METHYL"/>
    <property type="match status" value="1"/>
</dbReference>
<dbReference type="InterPro" id="IPR002416">
    <property type="entry name" value="T2SS_protein-GspH"/>
</dbReference>
<evidence type="ECO:0000256" key="2">
    <source>
        <dbReference type="ARBA" id="ARBA00022481"/>
    </source>
</evidence>
<evidence type="ECO:0000256" key="6">
    <source>
        <dbReference type="SAM" id="Phobius"/>
    </source>
</evidence>
<comment type="caution">
    <text evidence="7">The sequence shown here is derived from an EMBL/GenBank/DDBJ whole genome shotgun (WGS) entry which is preliminary data.</text>
</comment>
<dbReference type="NCBIfam" id="TIGR02532">
    <property type="entry name" value="IV_pilin_GFxxxE"/>
    <property type="match status" value="1"/>
</dbReference>
<dbReference type="InterPro" id="IPR045584">
    <property type="entry name" value="Pilin-like"/>
</dbReference>
<evidence type="ECO:0000256" key="1">
    <source>
        <dbReference type="ARBA" id="ARBA00004167"/>
    </source>
</evidence>
<dbReference type="Gene3D" id="3.30.700.10">
    <property type="entry name" value="Glycoprotein, Type 4 Pilin"/>
    <property type="match status" value="1"/>
</dbReference>
<protein>
    <submittedName>
        <fullName evidence="7">Uncharacterized protein</fullName>
    </submittedName>
</protein>
<dbReference type="PRINTS" id="PR00885">
    <property type="entry name" value="BCTERIALGSPH"/>
</dbReference>
<proteinExistence type="predicted"/>
<name>A0A2M7XFI0_9BACT</name>
<keyword evidence="2" id="KW-0488">Methylation</keyword>
<dbReference type="Pfam" id="PF07963">
    <property type="entry name" value="N_methyl"/>
    <property type="match status" value="1"/>
</dbReference>
<evidence type="ECO:0000313" key="8">
    <source>
        <dbReference type="Proteomes" id="UP000231263"/>
    </source>
</evidence>
<keyword evidence="3 6" id="KW-0812">Transmembrane</keyword>
<keyword evidence="4 6" id="KW-1133">Transmembrane helix</keyword>
<organism evidence="7 8">
    <name type="scientific">Candidatus Uhrbacteria bacterium CG_4_9_14_3_um_filter_41_35</name>
    <dbReference type="NCBI Taxonomy" id="1975034"/>
    <lineage>
        <taxon>Bacteria</taxon>
        <taxon>Candidatus Uhriibacteriota</taxon>
    </lineage>
</organism>
<dbReference type="SUPFAM" id="SSF54523">
    <property type="entry name" value="Pili subunits"/>
    <property type="match status" value="1"/>
</dbReference>
<dbReference type="EMBL" id="PFWT01000009">
    <property type="protein sequence ID" value="PJA46619.1"/>
    <property type="molecule type" value="Genomic_DNA"/>
</dbReference>